<dbReference type="AlphaFoldDB" id="A0A927FSN0"/>
<organism evidence="1 2">
    <name type="scientific">Devosia oryzisoli</name>
    <dbReference type="NCBI Taxonomy" id="2774138"/>
    <lineage>
        <taxon>Bacteria</taxon>
        <taxon>Pseudomonadati</taxon>
        <taxon>Pseudomonadota</taxon>
        <taxon>Alphaproteobacteria</taxon>
        <taxon>Hyphomicrobiales</taxon>
        <taxon>Devosiaceae</taxon>
        <taxon>Devosia</taxon>
    </lineage>
</organism>
<evidence type="ECO:0000313" key="2">
    <source>
        <dbReference type="Proteomes" id="UP000654108"/>
    </source>
</evidence>
<evidence type="ECO:0000313" key="1">
    <source>
        <dbReference type="EMBL" id="MBD8064424.1"/>
    </source>
</evidence>
<reference evidence="1" key="1">
    <citation type="submission" date="2020-09" db="EMBL/GenBank/DDBJ databases">
        <title>Genome seq and assembly of Devosia sp.</title>
        <authorList>
            <person name="Chhetri G."/>
        </authorList>
    </citation>
    <scope>NUCLEOTIDE SEQUENCE</scope>
    <source>
        <strain evidence="1">PTR5</strain>
    </source>
</reference>
<keyword evidence="2" id="KW-1185">Reference proteome</keyword>
<accession>A0A927FSN0</accession>
<dbReference type="RefSeq" id="WP_191772518.1">
    <property type="nucleotide sequence ID" value="NZ_JACYFU010000001.1"/>
</dbReference>
<dbReference type="EMBL" id="JACYFU010000001">
    <property type="protein sequence ID" value="MBD8064424.1"/>
    <property type="molecule type" value="Genomic_DNA"/>
</dbReference>
<comment type="caution">
    <text evidence="1">The sequence shown here is derived from an EMBL/GenBank/DDBJ whole genome shotgun (WGS) entry which is preliminary data.</text>
</comment>
<name>A0A927FSN0_9HYPH</name>
<dbReference type="Proteomes" id="UP000654108">
    <property type="component" value="Unassembled WGS sequence"/>
</dbReference>
<proteinExistence type="predicted"/>
<sequence>MLSPVGSAAYLTGFPKVNNPERFMPDIWEAAANFDRRYRPSAVAEAERIAYLYPAGSGGEETLRHYLESFMALVDRASAAGMAVHVVKLPVPPRFYAQLPGEADFDRSLGDQLKLRGLELEDYSALLPEARYYFDSDHLGRQGVEALAEQVLVPLMKEPVVVPGQGTAR</sequence>
<protein>
    <submittedName>
        <fullName evidence="1">Uncharacterized protein</fullName>
    </submittedName>
</protein>
<gene>
    <name evidence="1" type="ORF">IC608_02900</name>
</gene>